<dbReference type="SUPFAM" id="SSF51230">
    <property type="entry name" value="Single hybrid motif"/>
    <property type="match status" value="1"/>
</dbReference>
<dbReference type="PANTHER" id="PTHR45266:SF3">
    <property type="entry name" value="OXALOACETATE DECARBOXYLASE ALPHA CHAIN"/>
    <property type="match status" value="1"/>
</dbReference>
<dbReference type="EMBL" id="AP035881">
    <property type="protein sequence ID" value="BFP44165.1"/>
    <property type="molecule type" value="Genomic_DNA"/>
</dbReference>
<keyword evidence="7 8" id="KW-0092">Biotin</keyword>
<dbReference type="InterPro" id="IPR011053">
    <property type="entry name" value="Single_hybrid_motif"/>
</dbReference>
<protein>
    <recommendedName>
        <fullName evidence="2 8">Biotin carboxyl carrier protein of acetyl-CoA carboxylase</fullName>
    </recommendedName>
</protein>
<keyword evidence="6 8" id="KW-0275">Fatty acid biosynthesis</keyword>
<name>A0AB33JQ42_9ACTN</name>
<dbReference type="RefSeq" id="WP_407986762.1">
    <property type="nucleotide sequence ID" value="NZ_AP035881.2"/>
</dbReference>
<evidence type="ECO:0000256" key="6">
    <source>
        <dbReference type="ARBA" id="ARBA00023160"/>
    </source>
</evidence>
<evidence type="ECO:0000259" key="10">
    <source>
        <dbReference type="PROSITE" id="PS50968"/>
    </source>
</evidence>
<gene>
    <name evidence="11" type="ORF">KCMC57_05330</name>
</gene>
<evidence type="ECO:0000256" key="4">
    <source>
        <dbReference type="ARBA" id="ARBA00022832"/>
    </source>
</evidence>
<dbReference type="InterPro" id="IPR001882">
    <property type="entry name" value="Biotin_BS"/>
</dbReference>
<organism evidence="11">
    <name type="scientific">Kitasatospora sp. CMC57</name>
    <dbReference type="NCBI Taxonomy" id="3231513"/>
    <lineage>
        <taxon>Bacteria</taxon>
        <taxon>Bacillati</taxon>
        <taxon>Actinomycetota</taxon>
        <taxon>Actinomycetes</taxon>
        <taxon>Kitasatosporales</taxon>
        <taxon>Streptomycetaceae</taxon>
        <taxon>Kitasatospora</taxon>
    </lineage>
</organism>
<sequence>MTTRNVPQENGRSAPARSIIFGPPEPDHPADLGQVCRSVAELARTAPRPPSRIRLQHGGTTVEMEWPDQPVAAVAPAAAPAPAQAAEESGLSYVCAPMVGTFYLAREPGAAPLVAIGDLVTPGQPVGILEVMKMMSTVEADTAGRVVEILTSDATPVEFQQRLIALEPVVAAPGEDG</sequence>
<dbReference type="AlphaFoldDB" id="A0AB33JQ42"/>
<dbReference type="GO" id="GO:0003989">
    <property type="term" value="F:acetyl-CoA carboxylase activity"/>
    <property type="evidence" value="ECO:0007669"/>
    <property type="project" value="InterPro"/>
</dbReference>
<dbReference type="Gene3D" id="2.40.50.100">
    <property type="match status" value="1"/>
</dbReference>
<dbReference type="PANTHER" id="PTHR45266">
    <property type="entry name" value="OXALOACETATE DECARBOXYLASE ALPHA CHAIN"/>
    <property type="match status" value="1"/>
</dbReference>
<comment type="pathway">
    <text evidence="1 8">Lipid metabolism; fatty acid biosynthesis.</text>
</comment>
<accession>A0AB33JQ42</accession>
<evidence type="ECO:0000256" key="8">
    <source>
        <dbReference type="RuleBase" id="RU364072"/>
    </source>
</evidence>
<reference evidence="11" key="1">
    <citation type="submission" date="2024-07" db="EMBL/GenBank/DDBJ databases">
        <title>Complete genome sequences of cellulolytic bacteria, Kitasatospora sp. CMC57 and Streptomyces sp. CMC78, isolated from Japanese agricultural soil.</title>
        <authorList>
            <person name="Hashimoto T."/>
            <person name="Ito M."/>
            <person name="Iwamoto M."/>
            <person name="Fukahori D."/>
            <person name="Shoda T."/>
            <person name="Sakoda M."/>
            <person name="Morohoshi T."/>
            <person name="Mitsuboshi M."/>
            <person name="Nishizawa T."/>
        </authorList>
    </citation>
    <scope>NUCLEOTIDE SEQUENCE</scope>
    <source>
        <strain evidence="11">CMC57</strain>
    </source>
</reference>
<dbReference type="PROSITE" id="PS00188">
    <property type="entry name" value="BIOTIN"/>
    <property type="match status" value="1"/>
</dbReference>
<feature type="region of interest" description="Disordered" evidence="9">
    <location>
        <begin position="1"/>
        <end position="32"/>
    </location>
</feature>
<evidence type="ECO:0000256" key="3">
    <source>
        <dbReference type="ARBA" id="ARBA00022516"/>
    </source>
</evidence>
<keyword evidence="3 8" id="KW-0444">Lipid biosynthesis</keyword>
<evidence type="ECO:0000256" key="9">
    <source>
        <dbReference type="SAM" id="MobiDB-lite"/>
    </source>
</evidence>
<dbReference type="InterPro" id="IPR050709">
    <property type="entry name" value="Biotin_Carboxyl_Carrier/Decarb"/>
</dbReference>
<dbReference type="Pfam" id="PF00364">
    <property type="entry name" value="Biotin_lipoyl"/>
    <property type="match status" value="1"/>
</dbReference>
<keyword evidence="4 8" id="KW-0276">Fatty acid metabolism</keyword>
<feature type="domain" description="Lipoyl-binding" evidence="10">
    <location>
        <begin position="86"/>
        <end position="167"/>
    </location>
</feature>
<dbReference type="CDD" id="cd06850">
    <property type="entry name" value="biotinyl_domain"/>
    <property type="match status" value="1"/>
</dbReference>
<dbReference type="GO" id="GO:0009317">
    <property type="term" value="C:acetyl-CoA carboxylase complex"/>
    <property type="evidence" value="ECO:0007669"/>
    <property type="project" value="InterPro"/>
</dbReference>
<dbReference type="GO" id="GO:0006633">
    <property type="term" value="P:fatty acid biosynthetic process"/>
    <property type="evidence" value="ECO:0007669"/>
    <property type="project" value="UniProtKB-KW"/>
</dbReference>
<keyword evidence="5 8" id="KW-0443">Lipid metabolism</keyword>
<comment type="function">
    <text evidence="8">This protein is a component of the acetyl coenzyme A carboxylase complex; first, biotin carboxylase catalyzes the carboxylation of the carrier protein and then the transcarboxylase transfers the carboxyl group to form malonyl-CoA.</text>
</comment>
<feature type="compositionally biased region" description="Polar residues" evidence="9">
    <location>
        <begin position="1"/>
        <end position="11"/>
    </location>
</feature>
<evidence type="ECO:0000256" key="5">
    <source>
        <dbReference type="ARBA" id="ARBA00023098"/>
    </source>
</evidence>
<evidence type="ECO:0000313" key="11">
    <source>
        <dbReference type="EMBL" id="BFP44165.1"/>
    </source>
</evidence>
<dbReference type="PROSITE" id="PS50968">
    <property type="entry name" value="BIOTINYL_LIPOYL"/>
    <property type="match status" value="1"/>
</dbReference>
<dbReference type="InterPro" id="IPR000089">
    <property type="entry name" value="Biotin_lipoyl"/>
</dbReference>
<dbReference type="PRINTS" id="PR01071">
    <property type="entry name" value="ACOABIOTINCC"/>
</dbReference>
<evidence type="ECO:0000256" key="1">
    <source>
        <dbReference type="ARBA" id="ARBA00005194"/>
    </source>
</evidence>
<dbReference type="InterPro" id="IPR001249">
    <property type="entry name" value="AcCoA_biotinCC"/>
</dbReference>
<proteinExistence type="predicted"/>
<evidence type="ECO:0000256" key="2">
    <source>
        <dbReference type="ARBA" id="ARBA00017562"/>
    </source>
</evidence>
<evidence type="ECO:0000256" key="7">
    <source>
        <dbReference type="ARBA" id="ARBA00023267"/>
    </source>
</evidence>